<protein>
    <submittedName>
        <fullName evidence="2">Uncharacterized protein</fullName>
    </submittedName>
</protein>
<feature type="region of interest" description="Disordered" evidence="1">
    <location>
        <begin position="1"/>
        <end position="20"/>
    </location>
</feature>
<evidence type="ECO:0000256" key="1">
    <source>
        <dbReference type="SAM" id="MobiDB-lite"/>
    </source>
</evidence>
<evidence type="ECO:0000313" key="2">
    <source>
        <dbReference type="EMBL" id="CEK51608.1"/>
    </source>
</evidence>
<dbReference type="EMBL" id="HACG01004743">
    <property type="protein sequence ID" value="CEK51608.1"/>
    <property type="molecule type" value="Transcribed_RNA"/>
</dbReference>
<accession>A0A0B6Y682</accession>
<reference evidence="2" key="1">
    <citation type="submission" date="2014-12" db="EMBL/GenBank/DDBJ databases">
        <title>Insight into the proteome of Arion vulgaris.</title>
        <authorList>
            <person name="Aradska J."/>
            <person name="Bulat T."/>
            <person name="Smidak R."/>
            <person name="Sarate P."/>
            <person name="Gangsoo J."/>
            <person name="Sialana F."/>
            <person name="Bilban M."/>
            <person name="Lubec G."/>
        </authorList>
    </citation>
    <scope>NUCLEOTIDE SEQUENCE</scope>
    <source>
        <tissue evidence="2">Skin</tissue>
    </source>
</reference>
<feature type="non-terminal residue" evidence="2">
    <location>
        <position position="1"/>
    </location>
</feature>
<feature type="compositionally biased region" description="Low complexity" evidence="1">
    <location>
        <begin position="66"/>
        <end position="80"/>
    </location>
</feature>
<name>A0A0B6Y682_9EUPU</name>
<feature type="compositionally biased region" description="Polar residues" evidence="1">
    <location>
        <begin position="176"/>
        <end position="188"/>
    </location>
</feature>
<organism evidence="2">
    <name type="scientific">Arion vulgaris</name>
    <dbReference type="NCBI Taxonomy" id="1028688"/>
    <lineage>
        <taxon>Eukaryota</taxon>
        <taxon>Metazoa</taxon>
        <taxon>Spiralia</taxon>
        <taxon>Lophotrochozoa</taxon>
        <taxon>Mollusca</taxon>
        <taxon>Gastropoda</taxon>
        <taxon>Heterobranchia</taxon>
        <taxon>Euthyneura</taxon>
        <taxon>Panpulmonata</taxon>
        <taxon>Eupulmonata</taxon>
        <taxon>Stylommatophora</taxon>
        <taxon>Helicina</taxon>
        <taxon>Arionoidea</taxon>
        <taxon>Arionidae</taxon>
        <taxon>Arion</taxon>
    </lineage>
</organism>
<feature type="region of interest" description="Disordered" evidence="1">
    <location>
        <begin position="44"/>
        <end position="197"/>
    </location>
</feature>
<feature type="compositionally biased region" description="Polar residues" evidence="1">
    <location>
        <begin position="126"/>
        <end position="148"/>
    </location>
</feature>
<dbReference type="AlphaFoldDB" id="A0A0B6Y682"/>
<gene>
    <name evidence="2" type="primary">ORF13871</name>
</gene>
<proteinExistence type="predicted"/>
<feature type="non-terminal residue" evidence="2">
    <location>
        <position position="197"/>
    </location>
</feature>
<sequence>SDVDVNAAAKQDKARAQAATPISLKSGISHRLSPLLQKERTFATFRGESPSSFKFDSDSDTLTRNSLRSRASPMSMMPSSTIRENQRLESGPISAFSGPAGQLSESDTDTEQNQRNRTPLRPLHISSVNRLHSSSDGHNSGQNATARQPNRVVPHNVYLPPPTYSRRDSEPDQSDRVSNPNNSLTRRNQIPRLPLYP</sequence>
<feature type="compositionally biased region" description="Basic and acidic residues" evidence="1">
    <location>
        <begin position="165"/>
        <end position="175"/>
    </location>
</feature>